<dbReference type="Proteomes" id="UP000761264">
    <property type="component" value="Unassembled WGS sequence"/>
</dbReference>
<keyword evidence="4" id="KW-1185">Reference proteome</keyword>
<evidence type="ECO:0000256" key="1">
    <source>
        <dbReference type="SAM" id="MobiDB-lite"/>
    </source>
</evidence>
<name>A0A967EUH0_9PROT</name>
<dbReference type="AlphaFoldDB" id="A0A967EUH0"/>
<evidence type="ECO:0000313" key="4">
    <source>
        <dbReference type="Proteomes" id="UP000761264"/>
    </source>
</evidence>
<feature type="chain" id="PRO_5036798748" evidence="2">
    <location>
        <begin position="38"/>
        <end position="57"/>
    </location>
</feature>
<feature type="region of interest" description="Disordered" evidence="1">
    <location>
        <begin position="34"/>
        <end position="57"/>
    </location>
</feature>
<dbReference type="RefSeq" id="WP_167220462.1">
    <property type="nucleotide sequence ID" value="NZ_JAAQPH010000001.1"/>
</dbReference>
<organism evidence="3 4">
    <name type="scientific">Pelagibius litoralis</name>
    <dbReference type="NCBI Taxonomy" id="374515"/>
    <lineage>
        <taxon>Bacteria</taxon>
        <taxon>Pseudomonadati</taxon>
        <taxon>Pseudomonadota</taxon>
        <taxon>Alphaproteobacteria</taxon>
        <taxon>Rhodospirillales</taxon>
        <taxon>Rhodovibrionaceae</taxon>
        <taxon>Pelagibius</taxon>
    </lineage>
</organism>
<gene>
    <name evidence="3" type="ORF">HBA54_01065</name>
</gene>
<protein>
    <submittedName>
        <fullName evidence="3">Uncharacterized protein</fullName>
    </submittedName>
</protein>
<reference evidence="3" key="1">
    <citation type="submission" date="2020-03" db="EMBL/GenBank/DDBJ databases">
        <title>Genome of Pelagibius litoralis DSM 21314T.</title>
        <authorList>
            <person name="Wang G."/>
        </authorList>
    </citation>
    <scope>NUCLEOTIDE SEQUENCE</scope>
    <source>
        <strain evidence="3">DSM 21314</strain>
    </source>
</reference>
<proteinExistence type="predicted"/>
<evidence type="ECO:0000256" key="2">
    <source>
        <dbReference type="SAM" id="SignalP"/>
    </source>
</evidence>
<evidence type="ECO:0000313" key="3">
    <source>
        <dbReference type="EMBL" id="NIA67176.1"/>
    </source>
</evidence>
<dbReference type="PROSITE" id="PS51257">
    <property type="entry name" value="PROKAR_LIPOPROTEIN"/>
    <property type="match status" value="1"/>
</dbReference>
<sequence>MNLRNSEFQATKLSVTLSGAAMVALLLGACSAPSSNAYGNRDALNSAPFWERNEQRD</sequence>
<accession>A0A967EUH0</accession>
<feature type="signal peptide" evidence="2">
    <location>
        <begin position="1"/>
        <end position="37"/>
    </location>
</feature>
<dbReference type="EMBL" id="JAAQPH010000001">
    <property type="protein sequence ID" value="NIA67176.1"/>
    <property type="molecule type" value="Genomic_DNA"/>
</dbReference>
<keyword evidence="2" id="KW-0732">Signal</keyword>
<comment type="caution">
    <text evidence="3">The sequence shown here is derived from an EMBL/GenBank/DDBJ whole genome shotgun (WGS) entry which is preliminary data.</text>
</comment>